<proteinExistence type="inferred from homology"/>
<keyword evidence="5 7" id="KW-1133">Transmembrane helix</keyword>
<evidence type="ECO:0000313" key="9">
    <source>
        <dbReference type="EMBL" id="EAY28867.1"/>
    </source>
</evidence>
<keyword evidence="4 7" id="KW-0812">Transmembrane</keyword>
<dbReference type="GO" id="GO:0006508">
    <property type="term" value="P:proteolysis"/>
    <property type="evidence" value="ECO:0007669"/>
    <property type="project" value="InterPro"/>
</dbReference>
<dbReference type="GO" id="GO:0016020">
    <property type="term" value="C:membrane"/>
    <property type="evidence" value="ECO:0007669"/>
    <property type="project" value="UniProtKB-SubCell"/>
</dbReference>
<evidence type="ECO:0000313" key="10">
    <source>
        <dbReference type="Proteomes" id="UP000004095"/>
    </source>
</evidence>
<comment type="caution">
    <text evidence="9">The sequence shown here is derived from an EMBL/GenBank/DDBJ whole genome shotgun (WGS) entry which is preliminary data.</text>
</comment>
<feature type="transmembrane region" description="Helical" evidence="7">
    <location>
        <begin position="53"/>
        <end position="70"/>
    </location>
</feature>
<dbReference type="RefSeq" id="WP_002696979.1">
    <property type="nucleotide sequence ID" value="NZ_AAWS01000013.1"/>
</dbReference>
<evidence type="ECO:0000256" key="2">
    <source>
        <dbReference type="ARBA" id="ARBA00004141"/>
    </source>
</evidence>
<sequence>MNTSSRGVPQAPKRSLTAWVKLSIILLTGALGGYFFSYLLQDNLYTPSLYHKLALLPVLLGVVLLVLIVHEGGHVLAGWWVGFEFRMVTVGPFMLQKEGEKIRFRWNTRLNAAGGLALCLPKTEQNLRHNFIKFVAGGPIASLLFALFCLSAYYFTNHHAQGGTLSSFWLLSGTLSGMIFFTTIIPMRSKGFFSDGARILNLVRGGKETTIDLVVLTTTVASSSGIRPRHLNVAPIAQILESERAHPFIPYLQLYMYTHLIDQQKPAAAYPYLLEALAGRHHIPTGYQAMLWLDLAFYQAYYLQKPQEAQETLQKAKINAVTPTHLIHKSKAAIWWAEGAHQAALQEAYQALEALSQSTDKGGAIAEEEFLQQFIQALENTRY</sequence>
<name>A1ZKQ1_MICM2</name>
<evidence type="ECO:0000256" key="5">
    <source>
        <dbReference type="ARBA" id="ARBA00022989"/>
    </source>
</evidence>
<evidence type="ECO:0000256" key="3">
    <source>
        <dbReference type="ARBA" id="ARBA00007931"/>
    </source>
</evidence>
<evidence type="ECO:0000256" key="6">
    <source>
        <dbReference type="ARBA" id="ARBA00023136"/>
    </source>
</evidence>
<comment type="similarity">
    <text evidence="3">Belongs to the peptidase M50B family.</text>
</comment>
<comment type="subcellular location">
    <subcellularLocation>
        <location evidence="2">Membrane</location>
        <topology evidence="2">Multi-pass membrane protein</topology>
    </subcellularLocation>
</comment>
<dbReference type="AlphaFoldDB" id="A1ZKQ1"/>
<gene>
    <name evidence="9" type="ORF">M23134_00020</name>
</gene>
<dbReference type="Pfam" id="PF02163">
    <property type="entry name" value="Peptidase_M50"/>
    <property type="match status" value="1"/>
</dbReference>
<protein>
    <recommendedName>
        <fullName evidence="8">Peptidase M50 domain-containing protein</fullName>
    </recommendedName>
</protein>
<evidence type="ECO:0000259" key="8">
    <source>
        <dbReference type="Pfam" id="PF02163"/>
    </source>
</evidence>
<evidence type="ECO:0000256" key="4">
    <source>
        <dbReference type="ARBA" id="ARBA00022692"/>
    </source>
</evidence>
<evidence type="ECO:0000256" key="7">
    <source>
        <dbReference type="SAM" id="Phobius"/>
    </source>
</evidence>
<dbReference type="OrthoDB" id="927026at2"/>
<dbReference type="eggNOG" id="COG1994">
    <property type="taxonomic scope" value="Bacteria"/>
</dbReference>
<feature type="transmembrane region" description="Helical" evidence="7">
    <location>
        <begin position="131"/>
        <end position="155"/>
    </location>
</feature>
<evidence type="ECO:0000256" key="1">
    <source>
        <dbReference type="ARBA" id="ARBA00001947"/>
    </source>
</evidence>
<keyword evidence="10" id="KW-1185">Reference proteome</keyword>
<reference evidence="9 10" key="1">
    <citation type="submission" date="2007-01" db="EMBL/GenBank/DDBJ databases">
        <authorList>
            <person name="Haygood M."/>
            <person name="Podell S."/>
            <person name="Anderson C."/>
            <person name="Hopkinson B."/>
            <person name="Roe K."/>
            <person name="Barbeau K."/>
            <person name="Gaasterland T."/>
            <person name="Ferriera S."/>
            <person name="Johnson J."/>
            <person name="Kravitz S."/>
            <person name="Beeson K."/>
            <person name="Sutton G."/>
            <person name="Rogers Y.-H."/>
            <person name="Friedman R."/>
            <person name="Frazier M."/>
            <person name="Venter J.C."/>
        </authorList>
    </citation>
    <scope>NUCLEOTIDE SEQUENCE [LARGE SCALE GENOMIC DNA]</scope>
    <source>
        <strain evidence="9 10">ATCC 23134</strain>
    </source>
</reference>
<organism evidence="9 10">
    <name type="scientific">Microscilla marina ATCC 23134</name>
    <dbReference type="NCBI Taxonomy" id="313606"/>
    <lineage>
        <taxon>Bacteria</taxon>
        <taxon>Pseudomonadati</taxon>
        <taxon>Bacteroidota</taxon>
        <taxon>Cytophagia</taxon>
        <taxon>Cytophagales</taxon>
        <taxon>Microscillaceae</taxon>
        <taxon>Microscilla</taxon>
    </lineage>
</organism>
<dbReference type="InterPro" id="IPR008915">
    <property type="entry name" value="Peptidase_M50"/>
</dbReference>
<feature type="domain" description="Peptidase M50" evidence="8">
    <location>
        <begin position="61"/>
        <end position="225"/>
    </location>
</feature>
<accession>A1ZKQ1</accession>
<comment type="cofactor">
    <cofactor evidence="1">
        <name>Zn(2+)</name>
        <dbReference type="ChEBI" id="CHEBI:29105"/>
    </cofactor>
</comment>
<keyword evidence="6 7" id="KW-0472">Membrane</keyword>
<dbReference type="EMBL" id="AAWS01000013">
    <property type="protein sequence ID" value="EAY28867.1"/>
    <property type="molecule type" value="Genomic_DNA"/>
</dbReference>
<feature type="transmembrane region" description="Helical" evidence="7">
    <location>
        <begin position="167"/>
        <end position="185"/>
    </location>
</feature>
<feature type="transmembrane region" description="Helical" evidence="7">
    <location>
        <begin position="20"/>
        <end position="41"/>
    </location>
</feature>
<dbReference type="Proteomes" id="UP000004095">
    <property type="component" value="Unassembled WGS sequence"/>
</dbReference>